<dbReference type="Proteomes" id="UP000680038">
    <property type="component" value="Unassembled WGS sequence"/>
</dbReference>
<dbReference type="InterPro" id="IPR032560">
    <property type="entry name" value="DUF4932"/>
</dbReference>
<dbReference type="AlphaFoldDB" id="A0A916NCB5"/>
<reference evidence="1" key="1">
    <citation type="submission" date="2021-04" db="EMBL/GenBank/DDBJ databases">
        <authorList>
            <person name="Rodrigo-Torres L."/>
            <person name="Arahal R. D."/>
            <person name="Lucena T."/>
        </authorList>
    </citation>
    <scope>NUCLEOTIDE SEQUENCE</scope>
    <source>
        <strain evidence="1">CECT 9275</strain>
    </source>
</reference>
<sequence length="397" mass="45682">MNALLWDVFKIFKLMLRSTFFLLALLWASHSFGITFKSAEMHCQGSKISVQVNNNVELLGFVYFLGYEGRESVTNPQYSEKNKKRYAYGLDLYHRYKRFENSKHLAVAMGFAENIWLDYFINLLLQLDDFPNARLRDSIDTRYYARFSNSGNLTEARNNAIRFIDAMNAIYVEVDFGTYLRQSQPFYRNAMAQVLTGIPDSNFIPQMEAFYQGSFESYALYPSLTIPTGMGFGVCYQKDVQTHAAHVFGAFAPPAFSDTARLDMGFRDPKHLLELSTHEFGHSFVNPAVDQIPEALIKVTENYFIPIREAMSDQGYTGWKSCLYEHFVRAGEVIIARNLGDTEKAERLKDYYTTGRKFIYLPILLTELEKYNANRTIPYSTAVRLAMEGMVNDATKR</sequence>
<dbReference type="EMBL" id="CAJRAF010000002">
    <property type="protein sequence ID" value="CAG5000892.1"/>
    <property type="molecule type" value="Genomic_DNA"/>
</dbReference>
<gene>
    <name evidence="1" type="ORF">DYBT9275_02553</name>
</gene>
<evidence type="ECO:0000313" key="1">
    <source>
        <dbReference type="EMBL" id="CAG5000892.1"/>
    </source>
</evidence>
<keyword evidence="2" id="KW-1185">Reference proteome</keyword>
<protein>
    <recommendedName>
        <fullName evidence="3">DUF4932 domain-containing protein</fullName>
    </recommendedName>
</protein>
<evidence type="ECO:0000313" key="2">
    <source>
        <dbReference type="Proteomes" id="UP000680038"/>
    </source>
</evidence>
<accession>A0A916NCB5</accession>
<organism evidence="1 2">
    <name type="scientific">Dyadobacter helix</name>
    <dbReference type="NCBI Taxonomy" id="2822344"/>
    <lineage>
        <taxon>Bacteria</taxon>
        <taxon>Pseudomonadati</taxon>
        <taxon>Bacteroidota</taxon>
        <taxon>Cytophagia</taxon>
        <taxon>Cytophagales</taxon>
        <taxon>Spirosomataceae</taxon>
        <taxon>Dyadobacter</taxon>
    </lineage>
</organism>
<comment type="caution">
    <text evidence="1">The sequence shown here is derived from an EMBL/GenBank/DDBJ whole genome shotgun (WGS) entry which is preliminary data.</text>
</comment>
<dbReference type="Pfam" id="PF16286">
    <property type="entry name" value="DUF4932"/>
    <property type="match status" value="1"/>
</dbReference>
<proteinExistence type="predicted"/>
<name>A0A916NCB5_9BACT</name>
<evidence type="ECO:0008006" key="3">
    <source>
        <dbReference type="Google" id="ProtNLM"/>
    </source>
</evidence>